<sequence length="121" mass="13629">MALNNTIGFNMCDIHVLWNVDLVNHKLASLGIQSGLQHLIRSFGTLILRVLLVIGPRQHDFSGTGKTTHVVHVTISLVVNYAIWQPHNLLNTQIHLQISFNLVPCQVRVATSRQQTLLSRY</sequence>
<reference evidence="1 2" key="1">
    <citation type="journal article" date="2007" name="Virology">
        <title>Sequence and annotation of the 314-kb MT325 and the 321-kb FR483 viruses that infect Chlorella Pbi.</title>
        <authorList>
            <person name="Fitzgerald L.A."/>
            <person name="Graves M.V."/>
            <person name="Li X."/>
            <person name="Feldblyum T."/>
            <person name="Hartigan J."/>
            <person name="Van Etten J.L."/>
        </authorList>
    </citation>
    <scope>NUCLEOTIDE SEQUENCE [LARGE SCALE GENOMIC DNA]</scope>
    <source>
        <strain evidence="1 2">MT325</strain>
    </source>
</reference>
<dbReference type="Proteomes" id="UP000246715">
    <property type="component" value="Segment"/>
</dbReference>
<proteinExistence type="predicted"/>
<evidence type="ECO:0000313" key="2">
    <source>
        <dbReference type="Proteomes" id="UP000246715"/>
    </source>
</evidence>
<organism evidence="1 2">
    <name type="scientific">Paramecium bursaria Chlorella virus MT325</name>
    <name type="common">PBCV-MT325</name>
    <dbReference type="NCBI Taxonomy" id="346932"/>
    <lineage>
        <taxon>Viruses</taxon>
        <taxon>Varidnaviria</taxon>
        <taxon>Bamfordvirae</taxon>
        <taxon>Nucleocytoviricota</taxon>
        <taxon>Megaviricetes</taxon>
        <taxon>Algavirales</taxon>
        <taxon>Phycodnaviridae</taxon>
        <taxon>Chlorovirus</taxon>
        <taxon>Chlorovirus conductrix</taxon>
        <taxon>Paramecium bursaria Chlorella virus A1</taxon>
    </lineage>
</organism>
<evidence type="ECO:0000313" key="1">
    <source>
        <dbReference type="EMBL" id="ABT14321.1"/>
    </source>
</evidence>
<dbReference type="EMBL" id="DQ491001">
    <property type="protein sequence ID" value="ABT14321.1"/>
    <property type="molecule type" value="Genomic_DNA"/>
</dbReference>
<accession>A7IVE7</accession>
<organismHost>
    <name type="scientific">Paramecium bursaria</name>
    <dbReference type="NCBI Taxonomy" id="74790"/>
</organismHost>
<gene>
    <name evidence="1" type="primary">m767R</name>
    <name evidence="1" type="ORF">MT325_m767R</name>
</gene>
<protein>
    <submittedName>
        <fullName evidence="1">Uncharacterized protein m767R</fullName>
    </submittedName>
</protein>
<name>A7IVE7_PBCVM</name>